<gene>
    <name evidence="2" type="ORF">MAMMFC1_01478</name>
</gene>
<dbReference type="RefSeq" id="WP_126307762.1">
    <property type="nucleotide sequence ID" value="NZ_AP018449.1"/>
</dbReference>
<feature type="compositionally biased region" description="Basic and acidic residues" evidence="1">
    <location>
        <begin position="51"/>
        <end position="70"/>
    </location>
</feature>
<organism evidence="2 3">
    <name type="scientific">Methylomusa anaerophila</name>
    <dbReference type="NCBI Taxonomy" id="1930071"/>
    <lineage>
        <taxon>Bacteria</taxon>
        <taxon>Bacillati</taxon>
        <taxon>Bacillota</taxon>
        <taxon>Negativicutes</taxon>
        <taxon>Selenomonadales</taxon>
        <taxon>Sporomusaceae</taxon>
        <taxon>Methylomusa</taxon>
    </lineage>
</organism>
<evidence type="ECO:0000313" key="3">
    <source>
        <dbReference type="Proteomes" id="UP000276437"/>
    </source>
</evidence>
<reference evidence="2 3" key="1">
    <citation type="journal article" date="2018" name="Int. J. Syst. Evol. Microbiol.">
        <title>Methylomusa anaerophila gen. nov., sp. nov., an anaerobic methanol-utilizing bacterium isolated from a microbial fuel cell.</title>
        <authorList>
            <person name="Amano N."/>
            <person name="Yamamuro A."/>
            <person name="Miyahara M."/>
            <person name="Kouzuma A."/>
            <person name="Abe T."/>
            <person name="Watanabe K."/>
        </authorList>
    </citation>
    <scope>NUCLEOTIDE SEQUENCE [LARGE SCALE GENOMIC DNA]</scope>
    <source>
        <strain evidence="2 3">MMFC1</strain>
    </source>
</reference>
<dbReference type="AlphaFoldDB" id="A0A348AIB9"/>
<evidence type="ECO:0000256" key="1">
    <source>
        <dbReference type="SAM" id="MobiDB-lite"/>
    </source>
</evidence>
<accession>A0A348AIB9</accession>
<dbReference type="OrthoDB" id="1682335at2"/>
<evidence type="ECO:0000313" key="2">
    <source>
        <dbReference type="EMBL" id="BBB90817.1"/>
    </source>
</evidence>
<feature type="region of interest" description="Disordered" evidence="1">
    <location>
        <begin position="49"/>
        <end position="70"/>
    </location>
</feature>
<dbReference type="Proteomes" id="UP000276437">
    <property type="component" value="Chromosome"/>
</dbReference>
<proteinExistence type="predicted"/>
<keyword evidence="3" id="KW-1185">Reference proteome</keyword>
<name>A0A348AIB9_9FIRM</name>
<sequence length="70" mass="7946">MVIDQDSGEILTYVSSVKVTVGDEYISDDFKRYVVTKIEENRAYAQSFGPVDEKRTVPEDSNKNKLLKGE</sequence>
<dbReference type="KEGG" id="mana:MAMMFC1_01478"/>
<protein>
    <submittedName>
        <fullName evidence="2">Uncharacterized protein</fullName>
    </submittedName>
</protein>
<dbReference type="EMBL" id="AP018449">
    <property type="protein sequence ID" value="BBB90817.1"/>
    <property type="molecule type" value="Genomic_DNA"/>
</dbReference>